<dbReference type="SMART" id="SM00978">
    <property type="entry name" value="Tim44"/>
    <property type="match status" value="1"/>
</dbReference>
<dbReference type="OrthoDB" id="5297955at2"/>
<dbReference type="SUPFAM" id="SSF54427">
    <property type="entry name" value="NTF2-like"/>
    <property type="match status" value="1"/>
</dbReference>
<name>A0A1I3ZG76_9BACT</name>
<gene>
    <name evidence="4" type="ORF">SAMN04488082_12411</name>
</gene>
<feature type="transmembrane region" description="Helical" evidence="2">
    <location>
        <begin position="103"/>
        <end position="122"/>
    </location>
</feature>
<evidence type="ECO:0000259" key="3">
    <source>
        <dbReference type="SMART" id="SM00978"/>
    </source>
</evidence>
<evidence type="ECO:0000256" key="2">
    <source>
        <dbReference type="SAM" id="Phobius"/>
    </source>
</evidence>
<accession>A0A1I3ZG76</accession>
<dbReference type="Proteomes" id="UP000198635">
    <property type="component" value="Unassembled WGS sequence"/>
</dbReference>
<keyword evidence="2" id="KW-1133">Transmembrane helix</keyword>
<evidence type="ECO:0000313" key="4">
    <source>
        <dbReference type="EMBL" id="SFK43045.1"/>
    </source>
</evidence>
<keyword evidence="2" id="KW-0812">Transmembrane</keyword>
<reference evidence="5" key="1">
    <citation type="submission" date="2016-10" db="EMBL/GenBank/DDBJ databases">
        <authorList>
            <person name="Varghese N."/>
            <person name="Submissions S."/>
        </authorList>
    </citation>
    <scope>NUCLEOTIDE SEQUENCE [LARGE SCALE GENOMIC DNA]</scope>
    <source>
        <strain evidence="5">DSM 5918</strain>
    </source>
</reference>
<proteinExistence type="predicted"/>
<dbReference type="AlphaFoldDB" id="A0A1I3ZG76"/>
<feature type="transmembrane region" description="Helical" evidence="2">
    <location>
        <begin position="12"/>
        <end position="31"/>
    </location>
</feature>
<keyword evidence="5" id="KW-1185">Reference proteome</keyword>
<dbReference type="PANTHER" id="PTHR41542">
    <property type="entry name" value="BLL5807 PROTEIN"/>
    <property type="match status" value="1"/>
</dbReference>
<dbReference type="PANTHER" id="PTHR41542:SF1">
    <property type="entry name" value="BLL5807 PROTEIN"/>
    <property type="match status" value="1"/>
</dbReference>
<feature type="region of interest" description="Disordered" evidence="1">
    <location>
        <begin position="143"/>
        <end position="166"/>
    </location>
</feature>
<dbReference type="Pfam" id="PF04280">
    <property type="entry name" value="Tim44"/>
    <property type="match status" value="1"/>
</dbReference>
<protein>
    <submittedName>
        <fullName evidence="4">Predicted lipid-binding transport protein, Tim44 family</fullName>
    </submittedName>
</protein>
<dbReference type="EMBL" id="FORX01000024">
    <property type="protein sequence ID" value="SFK43045.1"/>
    <property type="molecule type" value="Genomic_DNA"/>
</dbReference>
<feature type="transmembrane region" description="Helical" evidence="2">
    <location>
        <begin position="78"/>
        <end position="97"/>
    </location>
</feature>
<dbReference type="STRING" id="52560.SAMN04488082_12411"/>
<feature type="domain" description="Tim44-like" evidence="3">
    <location>
        <begin position="159"/>
        <end position="291"/>
    </location>
</feature>
<evidence type="ECO:0000313" key="5">
    <source>
        <dbReference type="Proteomes" id="UP000198635"/>
    </source>
</evidence>
<dbReference type="InterPro" id="IPR007379">
    <property type="entry name" value="Tim44-like_dom"/>
</dbReference>
<dbReference type="InterPro" id="IPR032710">
    <property type="entry name" value="NTF2-like_dom_sf"/>
</dbReference>
<keyword evidence="2" id="KW-0472">Membrane</keyword>
<dbReference type="RefSeq" id="WP_092378913.1">
    <property type="nucleotide sequence ID" value="NZ_FORX01000024.1"/>
</dbReference>
<evidence type="ECO:0000256" key="1">
    <source>
        <dbReference type="SAM" id="MobiDB-lite"/>
    </source>
</evidence>
<organism evidence="4 5">
    <name type="scientific">Desulfomicrobium apsheronum</name>
    <dbReference type="NCBI Taxonomy" id="52560"/>
    <lineage>
        <taxon>Bacteria</taxon>
        <taxon>Pseudomonadati</taxon>
        <taxon>Thermodesulfobacteriota</taxon>
        <taxon>Desulfovibrionia</taxon>
        <taxon>Desulfovibrionales</taxon>
        <taxon>Desulfomicrobiaceae</taxon>
        <taxon>Desulfomicrobium</taxon>
    </lineage>
</organism>
<sequence length="294" mass="31515">MNSNSSSAAALPFPLAYLFFPLFALALCFAWPDIADAKRMGGGGSFGSKSSYNKSYAKPADKSPGMTQQATPASPSRFGGLGGMFGGLLMGGLLGSMLFGGGFAGPGMLDMLLLAAGGFLLFKFIRSRRAATANSAPYAFQGAGTEHTTASGGGWGQRLEPQAQQAPVLPKDIDEQEFLSGAKALYVRLQGSWDRRDIDDIRQFTSPEVHAEIARQATDDPTPGRTEILMVDARILESRTEGQETVISVLFDALLREDGPGAPSEQIREMWHIRRDESSASAQWTLEGIQQLEV</sequence>